<name>A0AAN6BT34_ASPLE</name>
<evidence type="ECO:0008006" key="6">
    <source>
        <dbReference type="Google" id="ProtNLM"/>
    </source>
</evidence>
<dbReference type="InterPro" id="IPR007466">
    <property type="entry name" value="Peptidyl-Arg-deiminase_porph"/>
</dbReference>
<keyword evidence="1" id="KW-0378">Hydrolase</keyword>
<evidence type="ECO:0000256" key="1">
    <source>
        <dbReference type="ARBA" id="ARBA00022801"/>
    </source>
</evidence>
<evidence type="ECO:0000313" key="5">
    <source>
        <dbReference type="Proteomes" id="UP000649114"/>
    </source>
</evidence>
<dbReference type="EMBL" id="BLKI01000061">
    <property type="protein sequence ID" value="GFF88010.1"/>
    <property type="molecule type" value="Genomic_DNA"/>
</dbReference>
<dbReference type="Pfam" id="PF04371">
    <property type="entry name" value="PAD_porph"/>
    <property type="match status" value="1"/>
</dbReference>
<evidence type="ECO:0000313" key="3">
    <source>
        <dbReference type="EMBL" id="KAF4209863.1"/>
    </source>
</evidence>
<evidence type="ECO:0000313" key="4">
    <source>
        <dbReference type="Proteomes" id="UP000465220"/>
    </source>
</evidence>
<dbReference type="Proteomes" id="UP000649114">
    <property type="component" value="Unassembled WGS sequence"/>
</dbReference>
<dbReference type="GO" id="GO:0009446">
    <property type="term" value="P:putrescine biosynthetic process"/>
    <property type="evidence" value="ECO:0007669"/>
    <property type="project" value="InterPro"/>
</dbReference>
<reference evidence="3" key="1">
    <citation type="journal article" date="2020" name="bioRxiv">
        <title>Genomic and phenotypic heterogeneity of clinical isolates of the human pathogens Aspergillus fumigatus, Aspergillus lentulus and Aspergillus fumigatiaffinis.</title>
        <authorList>
            <person name="dos Santos R.A.C."/>
            <person name="Steenwyk J.L."/>
            <person name="Rivero-Menendez O."/>
            <person name="Mead M.E."/>
            <person name="Silva L.P."/>
            <person name="Bastos R.W."/>
            <person name="Alastruey-Izquierdo A."/>
            <person name="Goldman G.H."/>
            <person name="Rokas A."/>
        </authorList>
    </citation>
    <scope>NUCLEOTIDE SEQUENCE</scope>
    <source>
        <strain evidence="3">CNM-CM8927</strain>
    </source>
</reference>
<keyword evidence="4" id="KW-1185">Reference proteome</keyword>
<gene>
    <name evidence="3" type="ORF">CNMCM8927_005066</name>
    <name evidence="2" type="ORF">IFM60648_08247</name>
</gene>
<evidence type="ECO:0000313" key="2">
    <source>
        <dbReference type="EMBL" id="GFF88010.1"/>
    </source>
</evidence>
<dbReference type="GO" id="GO:0047632">
    <property type="term" value="F:agmatine deiminase activity"/>
    <property type="evidence" value="ECO:0007669"/>
    <property type="project" value="TreeGrafter"/>
</dbReference>
<reference evidence="2 4" key="2">
    <citation type="submission" date="2020-01" db="EMBL/GenBank/DDBJ databases">
        <title>Draft genome sequence of Aspergillus lentulus IFM 60648.</title>
        <authorList>
            <person name="Takahashi H."/>
            <person name="Yaguchi T."/>
        </authorList>
    </citation>
    <scope>NUCLEOTIDE SEQUENCE [LARGE SCALE GENOMIC DNA]</scope>
    <source>
        <strain evidence="2 4">IFM 60648</strain>
    </source>
</reference>
<dbReference type="SUPFAM" id="SSF55909">
    <property type="entry name" value="Pentein"/>
    <property type="match status" value="1"/>
</dbReference>
<dbReference type="PANTHER" id="PTHR31377">
    <property type="entry name" value="AGMATINE DEIMINASE-RELATED"/>
    <property type="match status" value="1"/>
</dbReference>
<proteinExistence type="predicted"/>
<dbReference type="Gene3D" id="3.75.10.10">
    <property type="entry name" value="L-arginine/glycine Amidinotransferase, Chain A"/>
    <property type="match status" value="1"/>
</dbReference>
<accession>A0AAN6BT34</accession>
<dbReference type="Proteomes" id="UP000465220">
    <property type="component" value="Unassembled WGS sequence"/>
</dbReference>
<comment type="caution">
    <text evidence="3">The sequence shown here is derived from an EMBL/GenBank/DDBJ whole genome shotgun (WGS) entry which is preliminary data.</text>
</comment>
<dbReference type="PANTHER" id="PTHR31377:SF0">
    <property type="entry name" value="AGMATINE DEIMINASE-RELATED"/>
    <property type="match status" value="1"/>
</dbReference>
<sequence>MFLVHPKDFPEAEKIFQISGYHGVEVKSIEMENLEFWMRDVAPTFVFAKGPSQSGLHGADFNFNSWGERYPSANNTRLAGHILTNLAITRVETPIVPEGGALETDGDGMLLVTESSIINPNCNPYISRETIEEELRRLLGVTKTIWVPSLRGYEVTDAHIDSWARFAAPGKVILNGPRPRRPLLTEVYDTTKHILSQATDAKGRHLKIIDLPEGGIERPDPIDPEYASSYVNYILVHGAVIAPRLLYPQADEKAKGILQAAFPERKVVQVFHESIAWTGGGVHCATQEISG</sequence>
<dbReference type="EMBL" id="JAAAPU010000002">
    <property type="protein sequence ID" value="KAF4209863.1"/>
    <property type="molecule type" value="Genomic_DNA"/>
</dbReference>
<organism evidence="3 5">
    <name type="scientific">Aspergillus lentulus</name>
    <dbReference type="NCBI Taxonomy" id="293939"/>
    <lineage>
        <taxon>Eukaryota</taxon>
        <taxon>Fungi</taxon>
        <taxon>Dikarya</taxon>
        <taxon>Ascomycota</taxon>
        <taxon>Pezizomycotina</taxon>
        <taxon>Eurotiomycetes</taxon>
        <taxon>Eurotiomycetidae</taxon>
        <taxon>Eurotiales</taxon>
        <taxon>Aspergillaceae</taxon>
        <taxon>Aspergillus</taxon>
        <taxon>Aspergillus subgen. Fumigati</taxon>
    </lineage>
</organism>
<protein>
    <recommendedName>
        <fullName evidence="6">Agmatine deiminase</fullName>
    </recommendedName>
</protein>
<dbReference type="GO" id="GO:0004668">
    <property type="term" value="F:protein-arginine deiminase activity"/>
    <property type="evidence" value="ECO:0007669"/>
    <property type="project" value="InterPro"/>
</dbReference>
<dbReference type="AlphaFoldDB" id="A0AAN6BT34"/>
<reference evidence="3" key="3">
    <citation type="submission" date="2020-04" db="EMBL/GenBank/DDBJ databases">
        <authorList>
            <person name="Santos R.A.C."/>
            <person name="Steenwyk J.L."/>
            <person name="Rivero-Menendez O."/>
            <person name="Mead M.E."/>
            <person name="Silva L.P."/>
            <person name="Bastos R.W."/>
            <person name="Alastruey-Izquierdo A."/>
            <person name="Goldman G.H."/>
            <person name="Rokas A."/>
        </authorList>
    </citation>
    <scope>NUCLEOTIDE SEQUENCE</scope>
    <source>
        <strain evidence="3">CNM-CM8927</strain>
    </source>
</reference>